<dbReference type="Pfam" id="PF01593">
    <property type="entry name" value="Amino_oxidase"/>
    <property type="match status" value="1"/>
</dbReference>
<name>A0A485K9B6_9STRA</name>
<dbReference type="Gene3D" id="3.50.50.60">
    <property type="entry name" value="FAD/NAD(P)-binding domain"/>
    <property type="match status" value="1"/>
</dbReference>
<evidence type="ECO:0000256" key="1">
    <source>
        <dbReference type="SAM" id="SignalP"/>
    </source>
</evidence>
<dbReference type="PANTHER" id="PTHR10742">
    <property type="entry name" value="FLAVIN MONOAMINE OXIDASE"/>
    <property type="match status" value="1"/>
</dbReference>
<dbReference type="SUPFAM" id="SSF51905">
    <property type="entry name" value="FAD/NAD(P)-binding domain"/>
    <property type="match status" value="1"/>
</dbReference>
<accession>A0A485K9B6</accession>
<dbReference type="Gene3D" id="3.30.70.1990">
    <property type="match status" value="1"/>
</dbReference>
<dbReference type="InterPro" id="IPR002937">
    <property type="entry name" value="Amino_oxidase"/>
</dbReference>
<feature type="chain" id="PRO_5033436672" evidence="1">
    <location>
        <begin position="21"/>
        <end position="516"/>
    </location>
</feature>
<feature type="domain" description="Amine oxidase" evidence="2">
    <location>
        <begin position="44"/>
        <end position="371"/>
    </location>
</feature>
<dbReference type="PRINTS" id="PR00419">
    <property type="entry name" value="ADXRDTASE"/>
</dbReference>
<dbReference type="PANTHER" id="PTHR10742:SF410">
    <property type="entry name" value="LYSINE-SPECIFIC HISTONE DEMETHYLASE 2"/>
    <property type="match status" value="1"/>
</dbReference>
<dbReference type="EMBL" id="CAADRA010000540">
    <property type="protein sequence ID" value="VFT80445.1"/>
    <property type="molecule type" value="Genomic_DNA"/>
</dbReference>
<dbReference type="InterPro" id="IPR036188">
    <property type="entry name" value="FAD/NAD-bd_sf"/>
</dbReference>
<dbReference type="OrthoDB" id="63543at2759"/>
<proteinExistence type="predicted"/>
<sequence length="516" mass="57459">MSKFWTLSLIVLIAACHVLAASSTAPPITMKRNDRIVIVGGGPAGIHYATLLSQKGFTNITVLEASPAVGGKSKTVMDPLGFPHELGTCYAHALYQPVFDLLKTYDPTNTLVPFIPTISGHTLLNKDGAIGNIYYNTYILLLAMQAMDTWDPPTMDQVQAAVQAAFLSYVRIHMTIFGAYAYGLPPQPSDWSRVSMSGYDFLVQNNLLVLEGFFRFVFQQQGYGSLENTPAFYMLWWAHPDVIRARVAADSQNKPWVFMLSRGYQSLWQAMVRANSNRFQVFVNTKVTKVTRSDTVIAITVTDKSGSHNVVADHIVYAVDLSRLAPLPTDLTPSEKLLFQNQNTASAFVVTLFESDSPPVQSVSVWWPERGMTDSQGRLQLTRNSRLALFNPIPRGAFSGKPVTDWGINATGRQANVAYQYYNRLVQSNDGAVAEKQLLSDLDDAGFDNANVRAQVVHNYFPRYNQAQLQQGIPWKIWNAQGNKRTTWIGSSVSFESVLDVLLYNNQLIQRVQIVP</sequence>
<organism evidence="4 5">
    <name type="scientific">Aphanomyces stellatus</name>
    <dbReference type="NCBI Taxonomy" id="120398"/>
    <lineage>
        <taxon>Eukaryota</taxon>
        <taxon>Sar</taxon>
        <taxon>Stramenopiles</taxon>
        <taxon>Oomycota</taxon>
        <taxon>Saprolegniomycetes</taxon>
        <taxon>Saprolegniales</taxon>
        <taxon>Verrucalvaceae</taxon>
        <taxon>Aphanomyces</taxon>
    </lineage>
</organism>
<dbReference type="Proteomes" id="UP000332933">
    <property type="component" value="Unassembled WGS sequence"/>
</dbReference>
<keyword evidence="1" id="KW-0732">Signal</keyword>
<dbReference type="EMBL" id="VJMH01000540">
    <property type="protein sequence ID" value="KAF0715646.1"/>
    <property type="molecule type" value="Genomic_DNA"/>
</dbReference>
<reference evidence="4 5" key="1">
    <citation type="submission" date="2019-03" db="EMBL/GenBank/DDBJ databases">
        <authorList>
            <person name="Gaulin E."/>
            <person name="Dumas B."/>
        </authorList>
    </citation>
    <scope>NUCLEOTIDE SEQUENCE [LARGE SCALE GENOMIC DNA]</scope>
    <source>
        <strain evidence="4">CBS 568.67</strain>
    </source>
</reference>
<evidence type="ECO:0000259" key="2">
    <source>
        <dbReference type="Pfam" id="PF01593"/>
    </source>
</evidence>
<reference evidence="3" key="2">
    <citation type="submission" date="2019-06" db="EMBL/GenBank/DDBJ databases">
        <title>Genomics analysis of Aphanomyces spp. identifies a new class of oomycete effector associated with host adaptation.</title>
        <authorList>
            <person name="Gaulin E."/>
        </authorList>
    </citation>
    <scope>NUCLEOTIDE SEQUENCE</scope>
    <source>
        <strain evidence="3">CBS 578.67</strain>
    </source>
</reference>
<dbReference type="AlphaFoldDB" id="A0A485K9B6"/>
<evidence type="ECO:0000313" key="5">
    <source>
        <dbReference type="Proteomes" id="UP000332933"/>
    </source>
</evidence>
<protein>
    <submittedName>
        <fullName evidence="4">Aste57867_3273 protein</fullName>
    </submittedName>
</protein>
<keyword evidence="5" id="KW-1185">Reference proteome</keyword>
<dbReference type="Gene3D" id="1.10.405.20">
    <property type="match status" value="1"/>
</dbReference>
<dbReference type="InterPro" id="IPR050281">
    <property type="entry name" value="Flavin_monoamine_oxidase"/>
</dbReference>
<dbReference type="PROSITE" id="PS51257">
    <property type="entry name" value="PROKAR_LIPOPROTEIN"/>
    <property type="match status" value="1"/>
</dbReference>
<dbReference type="GO" id="GO:0016491">
    <property type="term" value="F:oxidoreductase activity"/>
    <property type="evidence" value="ECO:0007669"/>
    <property type="project" value="InterPro"/>
</dbReference>
<evidence type="ECO:0000313" key="4">
    <source>
        <dbReference type="EMBL" id="VFT80445.1"/>
    </source>
</evidence>
<feature type="signal peptide" evidence="1">
    <location>
        <begin position="1"/>
        <end position="20"/>
    </location>
</feature>
<gene>
    <name evidence="4" type="primary">Aste57867_3273</name>
    <name evidence="3" type="ORF">As57867_003263</name>
    <name evidence="4" type="ORF">ASTE57867_3273</name>
</gene>
<evidence type="ECO:0000313" key="3">
    <source>
        <dbReference type="EMBL" id="KAF0715646.1"/>
    </source>
</evidence>